<dbReference type="InterPro" id="IPR039421">
    <property type="entry name" value="Type_1_exporter"/>
</dbReference>
<protein>
    <submittedName>
        <fullName evidence="10">ABC transporter, ATP-binding protein</fullName>
    </submittedName>
</protein>
<evidence type="ECO:0000256" key="6">
    <source>
        <dbReference type="ARBA" id="ARBA00023136"/>
    </source>
</evidence>
<keyword evidence="4 10" id="KW-0067">ATP-binding</keyword>
<feature type="transmembrane region" description="Helical" evidence="7">
    <location>
        <begin position="130"/>
        <end position="151"/>
    </location>
</feature>
<dbReference type="GO" id="GO:0034040">
    <property type="term" value="F:ATPase-coupled lipid transmembrane transporter activity"/>
    <property type="evidence" value="ECO:0007669"/>
    <property type="project" value="TreeGrafter"/>
</dbReference>
<dbReference type="Pfam" id="PF00005">
    <property type="entry name" value="ABC_tran"/>
    <property type="match status" value="1"/>
</dbReference>
<evidence type="ECO:0000256" key="5">
    <source>
        <dbReference type="ARBA" id="ARBA00022989"/>
    </source>
</evidence>
<evidence type="ECO:0000256" key="2">
    <source>
        <dbReference type="ARBA" id="ARBA00022692"/>
    </source>
</evidence>
<evidence type="ECO:0000313" key="11">
    <source>
        <dbReference type="Proteomes" id="UP000005277"/>
    </source>
</evidence>
<dbReference type="InterPro" id="IPR036640">
    <property type="entry name" value="ABC1_TM_sf"/>
</dbReference>
<name>F0GYY5_9FIRM</name>
<dbReference type="GO" id="GO:0140359">
    <property type="term" value="F:ABC-type transporter activity"/>
    <property type="evidence" value="ECO:0007669"/>
    <property type="project" value="InterPro"/>
</dbReference>
<reference evidence="10 11" key="1">
    <citation type="submission" date="2011-01" db="EMBL/GenBank/DDBJ databases">
        <authorList>
            <person name="Durkin A.S."/>
            <person name="Madupu R."/>
            <person name="Torralba M."/>
            <person name="Gillis M."/>
            <person name="Methe B."/>
            <person name="Sutton G."/>
            <person name="Nelson K.E."/>
        </authorList>
    </citation>
    <scope>NUCLEOTIDE SEQUENCE [LARGE SCALE GENOMIC DNA]</scope>
    <source>
        <strain evidence="10 11">ACS-025-V-Sch4</strain>
    </source>
</reference>
<proteinExistence type="predicted"/>
<dbReference type="InterPro" id="IPR027417">
    <property type="entry name" value="P-loop_NTPase"/>
</dbReference>
<feature type="domain" description="ABC transporter" evidence="8">
    <location>
        <begin position="329"/>
        <end position="558"/>
    </location>
</feature>
<feature type="domain" description="ABC transmembrane type-1" evidence="9">
    <location>
        <begin position="16"/>
        <end position="298"/>
    </location>
</feature>
<dbReference type="SMART" id="SM00382">
    <property type="entry name" value="AAA"/>
    <property type="match status" value="1"/>
</dbReference>
<gene>
    <name evidence="10" type="ORF">HMPREF9246_0462</name>
</gene>
<comment type="subcellular location">
    <subcellularLocation>
        <location evidence="1">Cell membrane</location>
        <topology evidence="1">Multi-pass membrane protein</topology>
    </subcellularLocation>
</comment>
<evidence type="ECO:0000256" key="4">
    <source>
        <dbReference type="ARBA" id="ARBA00022840"/>
    </source>
</evidence>
<dbReference type="PANTHER" id="PTHR24221:SF654">
    <property type="entry name" value="ATP-BINDING CASSETTE SUB-FAMILY B MEMBER 6"/>
    <property type="match status" value="1"/>
</dbReference>
<accession>F0GYY5</accession>
<dbReference type="Gene3D" id="1.20.1560.10">
    <property type="entry name" value="ABC transporter type 1, transmembrane domain"/>
    <property type="match status" value="1"/>
</dbReference>
<evidence type="ECO:0000256" key="3">
    <source>
        <dbReference type="ARBA" id="ARBA00022741"/>
    </source>
</evidence>
<dbReference type="RefSeq" id="WP_004816664.1">
    <property type="nucleotide sequence ID" value="NZ_AEXN01000011.1"/>
</dbReference>
<dbReference type="InterPro" id="IPR003593">
    <property type="entry name" value="AAA+_ATPase"/>
</dbReference>
<dbReference type="SUPFAM" id="SSF52540">
    <property type="entry name" value="P-loop containing nucleoside triphosphate hydrolases"/>
    <property type="match status" value="1"/>
</dbReference>
<dbReference type="PROSITE" id="PS50893">
    <property type="entry name" value="ABC_TRANSPORTER_2"/>
    <property type="match status" value="1"/>
</dbReference>
<feature type="transmembrane region" description="Helical" evidence="7">
    <location>
        <begin position="54"/>
        <end position="76"/>
    </location>
</feature>
<keyword evidence="6 7" id="KW-0472">Membrane</keyword>
<dbReference type="Proteomes" id="UP000005277">
    <property type="component" value="Unassembled WGS sequence"/>
</dbReference>
<keyword evidence="3" id="KW-0547">Nucleotide-binding</keyword>
<dbReference type="PROSITE" id="PS00211">
    <property type="entry name" value="ABC_TRANSPORTER_1"/>
    <property type="match status" value="1"/>
</dbReference>
<dbReference type="SUPFAM" id="SSF90123">
    <property type="entry name" value="ABC transporter transmembrane region"/>
    <property type="match status" value="1"/>
</dbReference>
<dbReference type="OrthoDB" id="9762778at2"/>
<dbReference type="Gene3D" id="3.40.50.300">
    <property type="entry name" value="P-loop containing nucleotide triphosphate hydrolases"/>
    <property type="match status" value="1"/>
</dbReference>
<dbReference type="InterPro" id="IPR003439">
    <property type="entry name" value="ABC_transporter-like_ATP-bd"/>
</dbReference>
<dbReference type="GO" id="GO:0005524">
    <property type="term" value="F:ATP binding"/>
    <property type="evidence" value="ECO:0007669"/>
    <property type="project" value="UniProtKB-KW"/>
</dbReference>
<evidence type="ECO:0000259" key="9">
    <source>
        <dbReference type="PROSITE" id="PS50929"/>
    </source>
</evidence>
<evidence type="ECO:0000313" key="10">
    <source>
        <dbReference type="EMBL" id="EGC84484.1"/>
    </source>
</evidence>
<feature type="transmembrane region" description="Helical" evidence="7">
    <location>
        <begin position="157"/>
        <end position="177"/>
    </location>
</feature>
<dbReference type="Pfam" id="PF00664">
    <property type="entry name" value="ABC_membrane"/>
    <property type="match status" value="1"/>
</dbReference>
<dbReference type="PROSITE" id="PS50929">
    <property type="entry name" value="ABC_TM1F"/>
    <property type="match status" value="1"/>
</dbReference>
<keyword evidence="11" id="KW-1185">Reference proteome</keyword>
<comment type="caution">
    <text evidence="10">The sequence shown here is derived from an EMBL/GenBank/DDBJ whole genome shotgun (WGS) entry which is preliminary data.</text>
</comment>
<evidence type="ECO:0000256" key="7">
    <source>
        <dbReference type="SAM" id="Phobius"/>
    </source>
</evidence>
<dbReference type="InterPro" id="IPR017871">
    <property type="entry name" value="ABC_transporter-like_CS"/>
</dbReference>
<dbReference type="PANTHER" id="PTHR24221">
    <property type="entry name" value="ATP-BINDING CASSETTE SUB-FAMILY B"/>
    <property type="match status" value="1"/>
</dbReference>
<dbReference type="GO" id="GO:0005886">
    <property type="term" value="C:plasma membrane"/>
    <property type="evidence" value="ECO:0007669"/>
    <property type="project" value="UniProtKB-SubCell"/>
</dbReference>
<sequence>MLNKNLLKELGKEKRSLIVLIVLKVLELFTNICLIFSVGGFLNQIVKGEYGVRAFLFQLIAVMLIKIVIIKYNFFISHKISNRIKKSLRQRLFRKVYGFKMEYGEKISISEMINLSVEGIEQLNIFYGELLPQLVFSLMGPVLLFIIMSFVNFKIAVIGLVFLPFIPIAIMMVQQLAKRVVKSYWKSYADLGEVFIDFLYGLTTLKIFNADGKYNDKLNDMAEDFRVKTMKLLMVQLNNITVMDLVSYTGSATIIYMCLKYFAAGEISVFIGFVFILLSQEFFNPLRRLGALFHVAMNGISAATTLFEVLDIEDHKDGTSVIDEGEVEIALKNLDFSYDKEPILENINLSCKENSITCLVGKSGSGKSTVAKLICGMLRDEGSIYYNGKNHIKTDSIIENICMVDNNPFIFSNTLRYNLAFASPGASDEELNEKLKVVGLYDYFKNQQGLDTVIESEGSNLSGGQKQRISIARALLRKPKVLILDEAISNIDIESEEIILNILSKLKSDMTIILITHRLRNTEIADYIYFLKDKKVIEEGSFEEMKEKKNFGELYNSQMDLEMWGVA</sequence>
<feature type="transmembrane region" description="Helical" evidence="7">
    <location>
        <begin position="254"/>
        <end position="278"/>
    </location>
</feature>
<dbReference type="EMBL" id="AEXN01000011">
    <property type="protein sequence ID" value="EGC84484.1"/>
    <property type="molecule type" value="Genomic_DNA"/>
</dbReference>
<dbReference type="GO" id="GO:0016887">
    <property type="term" value="F:ATP hydrolysis activity"/>
    <property type="evidence" value="ECO:0007669"/>
    <property type="project" value="InterPro"/>
</dbReference>
<keyword evidence="2 7" id="KW-0812">Transmembrane</keyword>
<feature type="transmembrane region" description="Helical" evidence="7">
    <location>
        <begin position="21"/>
        <end position="42"/>
    </location>
</feature>
<organism evidence="10 11">
    <name type="scientific">Anaerococcus hydrogenalis ACS-025-V-Sch4</name>
    <dbReference type="NCBI Taxonomy" id="879306"/>
    <lineage>
        <taxon>Bacteria</taxon>
        <taxon>Bacillati</taxon>
        <taxon>Bacillota</taxon>
        <taxon>Tissierellia</taxon>
        <taxon>Tissierellales</taxon>
        <taxon>Peptoniphilaceae</taxon>
        <taxon>Anaerococcus</taxon>
    </lineage>
</organism>
<evidence type="ECO:0000256" key="1">
    <source>
        <dbReference type="ARBA" id="ARBA00004651"/>
    </source>
</evidence>
<dbReference type="InterPro" id="IPR011527">
    <property type="entry name" value="ABC1_TM_dom"/>
</dbReference>
<keyword evidence="5 7" id="KW-1133">Transmembrane helix</keyword>
<dbReference type="AlphaFoldDB" id="F0GYY5"/>
<evidence type="ECO:0000259" key="8">
    <source>
        <dbReference type="PROSITE" id="PS50893"/>
    </source>
</evidence>